<keyword evidence="4" id="KW-0732">Signal</keyword>
<protein>
    <recommendedName>
        <fullName evidence="5">S-layer protein C-terminal domain-containing protein</fullName>
    </recommendedName>
</protein>
<name>A0AB37DGD5_9LACO</name>
<feature type="domain" description="S-layer protein C-terminal" evidence="5">
    <location>
        <begin position="818"/>
        <end position="882"/>
    </location>
</feature>
<reference evidence="6 7" key="1">
    <citation type="submission" date="2019-12" db="EMBL/GenBank/DDBJ databases">
        <title>Complete Genome Sequences of Lactobacillus strains, C25 and P38, Isolated from Chicken Cecum.</title>
        <authorList>
            <person name="Hassan H.M."/>
            <person name="Mendoza M."/>
            <person name="Rezvani M."/>
            <person name="Koci M.D."/>
            <person name="Dickey A.N."/>
            <person name="Scholl E.H."/>
        </authorList>
    </citation>
    <scope>NUCLEOTIDE SEQUENCE [LARGE SCALE GENOMIC DNA]</scope>
    <source>
        <strain evidence="6 7">C25</strain>
    </source>
</reference>
<keyword evidence="1 2" id="KW-0175">Coiled coil</keyword>
<feature type="signal peptide" evidence="4">
    <location>
        <begin position="1"/>
        <end position="23"/>
    </location>
</feature>
<evidence type="ECO:0000313" key="7">
    <source>
        <dbReference type="Proteomes" id="UP000464915"/>
    </source>
</evidence>
<sequence length="955" mass="105433">MSNKIKVASASAAVLASLILVNANLTNEVKADTKPANTSSKAQTPEEAAKANIASVQKEVDSEQANTDKAKAALDQAKKDAEKPDADYKAQNDKVDSLAKTAEQKSNSLTAAQEQVKKAQDLANDADNPELVKDANDAVSELEAKTEQASQAKEAADTAASQKSKEVESLNDKVQTATNNVKDKTAAKQQADQKVAVAQEAVNGTGIADAKNAVDTYQKNVNKLTENIKHDQGVLADNQKKLETNKADLKDINSKLAEAKTASETAKTQLDKDQATLEQKKQALQNSKQSISNAADFFKALSEDTSLTKEQREDAQKAYSIVMNESTFKGFYNQDVKLPWYHPAEQLGREGDATSLANMQKALSDLDDLVKIRIEYDLKLPNVSLTATAIAMMSSDYLLTHNFGHPSQHPQNGPFWSTEENIAYNTKQMPKYMEEKNIIDKAIAQNPELKKYDFLDGKLTQEKWYEASEYFANKGVEHYLSLTNPAQDSIGVANAGVYSSMDILQARYNNSIDYAHLYPSFSIEQYKNLVNSYAQKSTSSNPGQASQLQAEAEEAQAAVDRATKDYNQKLQTVKSLQAQADSFTQAVQDTQKAIDQTNSQLTQDQKDLNEQQNKLAQATQKYNDLTASQDQKVQNYNDAVASQKLAQDQLNQAQEALSQAKNDLAQAKEKLAELQIDANEKAQALQNKQQELTQAKQHVEDLKNAKAALANAQEAEKEAQQAYNAAEQNLNDAKKVLNGDLKTNKDNADAKVAAAQKAYDEANAKLTEAKAKLVQAQQKLQDILNANTAHDFIVSDQTETKPADKPADVKTTEVTQPTEVNTPSEVRLTHNAFVYNRQGKLVRKGLHIKLIKRDKSIKNAKIVTIKGKKYYQIGKNQFIKVANTKLTTHAVHLKARIKGNKKTKAYNHVGKFNKHYASPSHTYTFNEKAKIHGKTYYKIANTNNWIPAKKIALKK</sequence>
<dbReference type="Gene3D" id="1.10.287.1490">
    <property type="match status" value="1"/>
</dbReference>
<dbReference type="EMBL" id="CP047142">
    <property type="protein sequence ID" value="QHQ68313.1"/>
    <property type="molecule type" value="Genomic_DNA"/>
</dbReference>
<dbReference type="Pfam" id="PF03217">
    <property type="entry name" value="SlpA"/>
    <property type="match status" value="1"/>
</dbReference>
<accession>A0AB37DGD5</accession>
<evidence type="ECO:0000313" key="6">
    <source>
        <dbReference type="EMBL" id="QHQ68313.1"/>
    </source>
</evidence>
<gene>
    <name evidence="6" type="ORF">GSR61_06965</name>
</gene>
<feature type="compositionally biased region" description="Basic and acidic residues" evidence="3">
    <location>
        <begin position="798"/>
        <end position="811"/>
    </location>
</feature>
<organism evidence="6 7">
    <name type="scientific">Lactobacillus crispatus</name>
    <dbReference type="NCBI Taxonomy" id="47770"/>
    <lineage>
        <taxon>Bacteria</taxon>
        <taxon>Bacillati</taxon>
        <taxon>Bacillota</taxon>
        <taxon>Bacilli</taxon>
        <taxon>Lactobacillales</taxon>
        <taxon>Lactobacillaceae</taxon>
        <taxon>Lactobacillus</taxon>
    </lineage>
</organism>
<feature type="compositionally biased region" description="Polar residues" evidence="3">
    <location>
        <begin position="104"/>
        <end position="113"/>
    </location>
</feature>
<dbReference type="InterPro" id="IPR024968">
    <property type="entry name" value="SlpA_C_lactobacillus"/>
</dbReference>
<dbReference type="PANTHER" id="PTHR32083">
    <property type="entry name" value="CILIA AND FLAGELLA-ASSOCIATED PROTEIN 58-RELATED"/>
    <property type="match status" value="1"/>
</dbReference>
<evidence type="ECO:0000256" key="4">
    <source>
        <dbReference type="SAM" id="SignalP"/>
    </source>
</evidence>
<evidence type="ECO:0000256" key="1">
    <source>
        <dbReference type="ARBA" id="ARBA00023054"/>
    </source>
</evidence>
<feature type="chain" id="PRO_5044294268" description="S-layer protein C-terminal domain-containing protein" evidence="4">
    <location>
        <begin position="24"/>
        <end position="955"/>
    </location>
</feature>
<feature type="region of interest" description="Disordered" evidence="3">
    <location>
        <begin position="27"/>
        <end position="186"/>
    </location>
</feature>
<feature type="compositionally biased region" description="Basic and acidic residues" evidence="3">
    <location>
        <begin position="58"/>
        <end position="97"/>
    </location>
</feature>
<dbReference type="AlphaFoldDB" id="A0AB37DGD5"/>
<evidence type="ECO:0000259" key="5">
    <source>
        <dbReference type="Pfam" id="PF03217"/>
    </source>
</evidence>
<evidence type="ECO:0000256" key="2">
    <source>
        <dbReference type="SAM" id="Coils"/>
    </source>
</evidence>
<dbReference type="Proteomes" id="UP000464915">
    <property type="component" value="Chromosome"/>
</dbReference>
<feature type="coiled-coil region" evidence="2">
    <location>
        <begin position="545"/>
        <end position="786"/>
    </location>
</feature>
<feature type="compositionally biased region" description="Basic and acidic residues" evidence="3">
    <location>
        <begin position="130"/>
        <end position="146"/>
    </location>
</feature>
<proteinExistence type="predicted"/>
<feature type="region of interest" description="Disordered" evidence="3">
    <location>
        <begin position="797"/>
        <end position="819"/>
    </location>
</feature>
<dbReference type="RefSeq" id="WP_065990462.1">
    <property type="nucleotide sequence ID" value="NZ_CP047142.1"/>
</dbReference>
<evidence type="ECO:0000256" key="3">
    <source>
        <dbReference type="SAM" id="MobiDB-lite"/>
    </source>
</evidence>